<name>A0ABT0H2M1_9HYPH</name>
<dbReference type="InterPro" id="IPR001647">
    <property type="entry name" value="HTH_TetR"/>
</dbReference>
<dbReference type="Proteomes" id="UP001431221">
    <property type="component" value="Unassembled WGS sequence"/>
</dbReference>
<dbReference type="RefSeq" id="WP_248159506.1">
    <property type="nucleotide sequence ID" value="NZ_JALNMJ010000030.1"/>
</dbReference>
<dbReference type="Pfam" id="PF16859">
    <property type="entry name" value="TetR_C_11"/>
    <property type="match status" value="1"/>
</dbReference>
<dbReference type="Gene3D" id="1.10.357.10">
    <property type="entry name" value="Tetracycline Repressor, domain 2"/>
    <property type="match status" value="1"/>
</dbReference>
<accession>A0ABT0H2M1</accession>
<evidence type="ECO:0000256" key="3">
    <source>
        <dbReference type="ARBA" id="ARBA00023163"/>
    </source>
</evidence>
<keyword evidence="3" id="KW-0804">Transcription</keyword>
<dbReference type="SUPFAM" id="SSF48498">
    <property type="entry name" value="Tetracyclin repressor-like, C-terminal domain"/>
    <property type="match status" value="1"/>
</dbReference>
<feature type="DNA-binding region" description="H-T-H motif" evidence="4">
    <location>
        <begin position="39"/>
        <end position="58"/>
    </location>
</feature>
<dbReference type="InterPro" id="IPR036271">
    <property type="entry name" value="Tet_transcr_reg_TetR-rel_C_sf"/>
</dbReference>
<sequence>MSTKKSQSKVGRPRNQNLEAAFLNATVKVIGDKGYRDLTLSDVAEEAGSSRPALYRRWSSKQGLVVDTLSMLFKEAIPEVPDTGSPQVDVATMLKGFTALLRKNNGYLVLVNLIPELRRDNELGNLFKKIEIGRRLFLVKAILRGQSRDLIDPALDIDLAIDRMLGAIYFRLIFRDGIPPDEVIDEIARATLPPSEPFCSGTNRT</sequence>
<dbReference type="Pfam" id="PF00440">
    <property type="entry name" value="TetR_N"/>
    <property type="match status" value="1"/>
</dbReference>
<comment type="caution">
    <text evidence="6">The sequence shown here is derived from an EMBL/GenBank/DDBJ whole genome shotgun (WGS) entry which is preliminary data.</text>
</comment>
<evidence type="ECO:0000256" key="4">
    <source>
        <dbReference type="PROSITE-ProRule" id="PRU00335"/>
    </source>
</evidence>
<keyword evidence="2 4" id="KW-0238">DNA-binding</keyword>
<evidence type="ECO:0000256" key="1">
    <source>
        <dbReference type="ARBA" id="ARBA00023015"/>
    </source>
</evidence>
<keyword evidence="1" id="KW-0805">Transcription regulation</keyword>
<dbReference type="SUPFAM" id="SSF46689">
    <property type="entry name" value="Homeodomain-like"/>
    <property type="match status" value="1"/>
</dbReference>
<gene>
    <name evidence="6" type="ORF">M0H32_26465</name>
</gene>
<dbReference type="PROSITE" id="PS50977">
    <property type="entry name" value="HTH_TETR_2"/>
    <property type="match status" value="1"/>
</dbReference>
<evidence type="ECO:0000313" key="7">
    <source>
        <dbReference type="Proteomes" id="UP001431221"/>
    </source>
</evidence>
<dbReference type="PRINTS" id="PR00455">
    <property type="entry name" value="HTHTETR"/>
</dbReference>
<dbReference type="InterPro" id="IPR023772">
    <property type="entry name" value="DNA-bd_HTH_TetR-type_CS"/>
</dbReference>
<organism evidence="6 7">
    <name type="scientific">Roseibium sediminicola</name>
    <dbReference type="NCBI Taxonomy" id="2933272"/>
    <lineage>
        <taxon>Bacteria</taxon>
        <taxon>Pseudomonadati</taxon>
        <taxon>Pseudomonadota</taxon>
        <taxon>Alphaproteobacteria</taxon>
        <taxon>Hyphomicrobiales</taxon>
        <taxon>Stappiaceae</taxon>
        <taxon>Roseibium</taxon>
    </lineage>
</organism>
<feature type="domain" description="HTH tetR-type" evidence="5">
    <location>
        <begin position="16"/>
        <end position="76"/>
    </location>
</feature>
<reference evidence="6" key="1">
    <citation type="submission" date="2022-04" db="EMBL/GenBank/DDBJ databases">
        <title>Roseibium sp. CAU 1639 isolated from mud.</title>
        <authorList>
            <person name="Kim W."/>
        </authorList>
    </citation>
    <scope>NUCLEOTIDE SEQUENCE</scope>
    <source>
        <strain evidence="6">CAU 1639</strain>
    </source>
</reference>
<evidence type="ECO:0000313" key="6">
    <source>
        <dbReference type="EMBL" id="MCK7615720.1"/>
    </source>
</evidence>
<evidence type="ECO:0000259" key="5">
    <source>
        <dbReference type="PROSITE" id="PS50977"/>
    </source>
</evidence>
<dbReference type="PANTHER" id="PTHR30055:SF148">
    <property type="entry name" value="TETR-FAMILY TRANSCRIPTIONAL REGULATOR"/>
    <property type="match status" value="1"/>
</dbReference>
<dbReference type="PANTHER" id="PTHR30055">
    <property type="entry name" value="HTH-TYPE TRANSCRIPTIONAL REGULATOR RUTR"/>
    <property type="match status" value="1"/>
</dbReference>
<dbReference type="InterPro" id="IPR009057">
    <property type="entry name" value="Homeodomain-like_sf"/>
</dbReference>
<keyword evidence="7" id="KW-1185">Reference proteome</keyword>
<protein>
    <submittedName>
        <fullName evidence="6">TetR/AcrR family transcriptional regulator</fullName>
    </submittedName>
</protein>
<dbReference type="PROSITE" id="PS01081">
    <property type="entry name" value="HTH_TETR_1"/>
    <property type="match status" value="1"/>
</dbReference>
<dbReference type="EMBL" id="JALNMJ010000030">
    <property type="protein sequence ID" value="MCK7615720.1"/>
    <property type="molecule type" value="Genomic_DNA"/>
</dbReference>
<proteinExistence type="predicted"/>
<dbReference type="Gene3D" id="1.10.10.60">
    <property type="entry name" value="Homeodomain-like"/>
    <property type="match status" value="1"/>
</dbReference>
<dbReference type="InterPro" id="IPR050109">
    <property type="entry name" value="HTH-type_TetR-like_transc_reg"/>
</dbReference>
<evidence type="ECO:0000256" key="2">
    <source>
        <dbReference type="ARBA" id="ARBA00023125"/>
    </source>
</evidence>
<dbReference type="InterPro" id="IPR011075">
    <property type="entry name" value="TetR_C"/>
</dbReference>